<organism evidence="2 3">
    <name type="scientific">Flavobacterium cupreum</name>
    <dbReference type="NCBI Taxonomy" id="2133766"/>
    <lineage>
        <taxon>Bacteria</taxon>
        <taxon>Pseudomonadati</taxon>
        <taxon>Bacteroidota</taxon>
        <taxon>Flavobacteriia</taxon>
        <taxon>Flavobacteriales</taxon>
        <taxon>Flavobacteriaceae</taxon>
        <taxon>Flavobacterium</taxon>
    </lineage>
</organism>
<evidence type="ECO:0008006" key="4">
    <source>
        <dbReference type="Google" id="ProtNLM"/>
    </source>
</evidence>
<sequence length="322" mass="35516">MNKIFVLLGVLCFQYGFAQGIITSTDNSVNAVLSSSVGIPKTDSSTGTWTSTNAYWASPLIYRTRRFPDNGTGAFPFNEYGELMIQGTSHGSAFNKGITFLTWDGSATPAQFRMRIAPNGYIGIGTTTPLAKLEVSNGNVLIRNLANNDNESAVMIAQSINYSNRDTFGTSIRTITQSAGNNVYAMQLFTQESYLTGQTEKVRIQGNGNVGIGVANPLNKLDVNGTIHSKEVKVDMEGWSDFVFKKQYPLPTLEEVERHIEAKGHLENIPNEEEVLKDGINLGEMNAKLLQKIEEMTLYLINQNKQIIDLKSRLEKLEVGSK</sequence>
<reference evidence="3" key="1">
    <citation type="journal article" date="2019" name="Syst. Appl. Microbiol.">
        <title>Flavobacterium circumlabens sp. nov. and Flavobacterium cupreum sp. nov., two psychrotrophic species isolated from Antarctic environmental samples.</title>
        <authorList>
            <person name="Kralova S."/>
            <person name="Busse H.-J."/>
            <person name="Svec P."/>
            <person name="Maslanova I."/>
            <person name="Stankova E."/>
            <person name="Bartak M."/>
            <person name="Sedlacek I."/>
        </authorList>
    </citation>
    <scope>NUCLEOTIDE SEQUENCE [LARGE SCALE GENOMIC DNA]</scope>
    <source>
        <strain evidence="3">CCM 8825</strain>
    </source>
</reference>
<proteinExistence type="predicted"/>
<dbReference type="EMBL" id="QWDM01000008">
    <property type="protein sequence ID" value="RUT69717.1"/>
    <property type="molecule type" value="Genomic_DNA"/>
</dbReference>
<evidence type="ECO:0000313" key="2">
    <source>
        <dbReference type="EMBL" id="RUT69717.1"/>
    </source>
</evidence>
<keyword evidence="1" id="KW-0732">Signal</keyword>
<feature type="chain" id="PRO_5019003290" description="BZIP transcription factor" evidence="1">
    <location>
        <begin position="19"/>
        <end position="322"/>
    </location>
</feature>
<name>A0A434A5V8_9FLAO</name>
<keyword evidence="3" id="KW-1185">Reference proteome</keyword>
<dbReference type="RefSeq" id="WP_127338955.1">
    <property type="nucleotide sequence ID" value="NZ_QWDM01000008.1"/>
</dbReference>
<dbReference type="Proteomes" id="UP000288102">
    <property type="component" value="Unassembled WGS sequence"/>
</dbReference>
<feature type="signal peptide" evidence="1">
    <location>
        <begin position="1"/>
        <end position="18"/>
    </location>
</feature>
<evidence type="ECO:0000313" key="3">
    <source>
        <dbReference type="Proteomes" id="UP000288102"/>
    </source>
</evidence>
<gene>
    <name evidence="2" type="ORF">D0817_13930</name>
</gene>
<dbReference type="OrthoDB" id="9808753at2"/>
<protein>
    <recommendedName>
        <fullName evidence="4">BZIP transcription factor</fullName>
    </recommendedName>
</protein>
<accession>A0A434A5V8</accession>
<dbReference type="AlphaFoldDB" id="A0A434A5V8"/>
<comment type="caution">
    <text evidence="2">The sequence shown here is derived from an EMBL/GenBank/DDBJ whole genome shotgun (WGS) entry which is preliminary data.</text>
</comment>
<evidence type="ECO:0000256" key="1">
    <source>
        <dbReference type="SAM" id="SignalP"/>
    </source>
</evidence>